<comment type="caution">
    <text evidence="1">The sequence shown here is derived from an EMBL/GenBank/DDBJ whole genome shotgun (WGS) entry which is preliminary data.</text>
</comment>
<sequence>MIVDITQTYIKSTVNVIKSATNIDDTYSYTRQIDVDIPYDSTDPIFIPINTTLFAEGVALYKYNTTTGKYESLDNTLFVVKSNTGVILGVVASINESGKYAVMFDKQLSLTQPELYHVTSKYFGVGGVQDFGHGIQSEKASCVNINLTLDAIKSDTYSELSAATTSRIIRSGTHGEISGVDPTEKRSLFRATQGDWNESNVCTRTHRLCLKDIPYEFSMTFKLSRIDLLASEIIQEAQSSPKTNGFNVLGVSNRSVDYPVKGSTFEHKKYGIGYTAANEVSNFNVIKYDADADALHEIGVLNYNRGFFGNTYNENAARLDALCFGNMSCTVGRTSRIDSLANFRAYTNPFTSKHLNTNQNCFYMEGTPLVSMLHVNVGDALSVGEIGVMPELSIPDARVLYQDLYVSGKSSLISFKSDDSHMASLEALAINQKTIPNVLFPLKVLTSFNETSLTNLRLPIKGTDSYSDATLVHSNKQILENVIIALSKLSTNVQAIQYSMYVLSKYDITQNVNVVPALSYRSKQSMLESGISVKNDSTPTTNRCVSVKIPVIEILVGNANKN</sequence>
<reference evidence="1 2" key="1">
    <citation type="submission" date="2020-07" db="EMBL/GenBank/DDBJ databases">
        <title>Genomic Encyclopedia of Type Strains, Phase IV (KMG-V): Genome sequencing to study the core and pangenomes of soil and plant-associated prokaryotes.</title>
        <authorList>
            <person name="Whitman W."/>
        </authorList>
    </citation>
    <scope>NUCLEOTIDE SEQUENCE [LARGE SCALE GENOMIC DNA]</scope>
    <source>
        <strain evidence="1 2">A1</strain>
    </source>
</reference>
<evidence type="ECO:0000313" key="2">
    <source>
        <dbReference type="Proteomes" id="UP000564425"/>
    </source>
</evidence>
<dbReference type="EMBL" id="JACDUH010000003">
    <property type="protein sequence ID" value="MBA2851746.1"/>
    <property type="molecule type" value="Genomic_DNA"/>
</dbReference>
<gene>
    <name evidence="1" type="ORF">HNP86_001905</name>
</gene>
<dbReference type="RefSeq" id="WP_181501568.1">
    <property type="nucleotide sequence ID" value="NZ_JACDUH010000003.1"/>
</dbReference>
<accession>A0A7J9P140</accession>
<name>A0A7J9P140_METMI</name>
<dbReference type="Proteomes" id="UP000564425">
    <property type="component" value="Unassembled WGS sequence"/>
</dbReference>
<proteinExistence type="predicted"/>
<dbReference type="AlphaFoldDB" id="A0A7J9P140"/>
<organism evidence="1 2">
    <name type="scientific">Methanococcus maripaludis</name>
    <name type="common">Methanococcus deltae</name>
    <dbReference type="NCBI Taxonomy" id="39152"/>
    <lineage>
        <taxon>Archaea</taxon>
        <taxon>Methanobacteriati</taxon>
        <taxon>Methanobacteriota</taxon>
        <taxon>Methanomada group</taxon>
        <taxon>Methanococci</taxon>
        <taxon>Methanococcales</taxon>
        <taxon>Methanococcaceae</taxon>
        <taxon>Methanococcus</taxon>
    </lineage>
</organism>
<evidence type="ECO:0000313" key="1">
    <source>
        <dbReference type="EMBL" id="MBA2851746.1"/>
    </source>
</evidence>
<protein>
    <submittedName>
        <fullName evidence="1">Uncharacterized protein</fullName>
    </submittedName>
</protein>